<organism evidence="1 2">
    <name type="scientific">Smallanthus sonchifolius</name>
    <dbReference type="NCBI Taxonomy" id="185202"/>
    <lineage>
        <taxon>Eukaryota</taxon>
        <taxon>Viridiplantae</taxon>
        <taxon>Streptophyta</taxon>
        <taxon>Embryophyta</taxon>
        <taxon>Tracheophyta</taxon>
        <taxon>Spermatophyta</taxon>
        <taxon>Magnoliopsida</taxon>
        <taxon>eudicotyledons</taxon>
        <taxon>Gunneridae</taxon>
        <taxon>Pentapetalae</taxon>
        <taxon>asterids</taxon>
        <taxon>campanulids</taxon>
        <taxon>Asterales</taxon>
        <taxon>Asteraceae</taxon>
        <taxon>Asteroideae</taxon>
        <taxon>Heliantheae alliance</taxon>
        <taxon>Millerieae</taxon>
        <taxon>Smallanthus</taxon>
    </lineage>
</organism>
<reference evidence="2" key="1">
    <citation type="journal article" date="2022" name="Mol. Ecol. Resour.">
        <title>The genomes of chicory, endive, great burdock and yacon provide insights into Asteraceae palaeo-polyploidization history and plant inulin production.</title>
        <authorList>
            <person name="Fan W."/>
            <person name="Wang S."/>
            <person name="Wang H."/>
            <person name="Wang A."/>
            <person name="Jiang F."/>
            <person name="Liu H."/>
            <person name="Zhao H."/>
            <person name="Xu D."/>
            <person name="Zhang Y."/>
        </authorList>
    </citation>
    <scope>NUCLEOTIDE SEQUENCE [LARGE SCALE GENOMIC DNA]</scope>
    <source>
        <strain evidence="2">cv. Yunnan</strain>
    </source>
</reference>
<dbReference type="Proteomes" id="UP001056120">
    <property type="component" value="Linkage Group LG21"/>
</dbReference>
<proteinExistence type="predicted"/>
<accession>A0ACB9CEI4</accession>
<sequence length="148" mass="16246">MINVKNLINSEPSKSHPLSIISDKRSALGALSADVFARYCRMRGYNAIYVCGTDEYGKTTETKTLEEIAHLKHQSTNLFMYRFLIIDDMKCVFSGSITNLSEGGAFVESTVSGWIADREEPKKPAPIGFQNDIGGITFATTLILACGL</sequence>
<name>A0ACB9CEI4_9ASTR</name>
<reference evidence="1 2" key="2">
    <citation type="journal article" date="2022" name="Mol. Ecol. Resour.">
        <title>The genomes of chicory, endive, great burdock and yacon provide insights into Asteraceae paleo-polyploidization history and plant inulin production.</title>
        <authorList>
            <person name="Fan W."/>
            <person name="Wang S."/>
            <person name="Wang H."/>
            <person name="Wang A."/>
            <person name="Jiang F."/>
            <person name="Liu H."/>
            <person name="Zhao H."/>
            <person name="Xu D."/>
            <person name="Zhang Y."/>
        </authorList>
    </citation>
    <scope>NUCLEOTIDE SEQUENCE [LARGE SCALE GENOMIC DNA]</scope>
    <source>
        <strain evidence="2">cv. Yunnan</strain>
        <tissue evidence="1">Leaves</tissue>
    </source>
</reference>
<evidence type="ECO:0000313" key="2">
    <source>
        <dbReference type="Proteomes" id="UP001056120"/>
    </source>
</evidence>
<keyword evidence="2" id="KW-1185">Reference proteome</keyword>
<dbReference type="EMBL" id="CM042038">
    <property type="protein sequence ID" value="KAI3732707.1"/>
    <property type="molecule type" value="Genomic_DNA"/>
</dbReference>
<protein>
    <submittedName>
        <fullName evidence="1">Uncharacterized protein</fullName>
    </submittedName>
</protein>
<gene>
    <name evidence="1" type="ORF">L1987_63914</name>
</gene>
<comment type="caution">
    <text evidence="1">The sequence shown here is derived from an EMBL/GenBank/DDBJ whole genome shotgun (WGS) entry which is preliminary data.</text>
</comment>
<evidence type="ECO:0000313" key="1">
    <source>
        <dbReference type="EMBL" id="KAI3732707.1"/>
    </source>
</evidence>